<sequence length="122" mass="13126">MPETAALVAEVRDPEASWFLWLRITPISSQKRSSASSSFRWMRQPGTAGGTHDMSESGRRRRHVLDVAQGSALPAIALAAAATADRFLIALDAAPSWSSPLSTCRTRQRPGSPDIIPEGSPN</sequence>
<feature type="region of interest" description="Disordered" evidence="1">
    <location>
        <begin position="97"/>
        <end position="122"/>
    </location>
</feature>
<name>A0AAQ3T0S1_PASNO</name>
<evidence type="ECO:0000313" key="3">
    <source>
        <dbReference type="Proteomes" id="UP001341281"/>
    </source>
</evidence>
<dbReference type="EMBL" id="CP144747">
    <property type="protein sequence ID" value="WVZ64688.1"/>
    <property type="molecule type" value="Genomic_DNA"/>
</dbReference>
<gene>
    <name evidence="2" type="ORF">U9M48_014178</name>
</gene>
<protein>
    <submittedName>
        <fullName evidence="2">Uncharacterized protein</fullName>
    </submittedName>
</protein>
<feature type="region of interest" description="Disordered" evidence="1">
    <location>
        <begin position="30"/>
        <end position="60"/>
    </location>
</feature>
<dbReference type="AlphaFoldDB" id="A0AAQ3T0S1"/>
<reference evidence="2 3" key="1">
    <citation type="submission" date="2024-02" db="EMBL/GenBank/DDBJ databases">
        <title>High-quality chromosome-scale genome assembly of Pensacola bahiagrass (Paspalum notatum Flugge var. saurae).</title>
        <authorList>
            <person name="Vega J.M."/>
            <person name="Podio M."/>
            <person name="Orjuela J."/>
            <person name="Siena L.A."/>
            <person name="Pessino S.C."/>
            <person name="Combes M.C."/>
            <person name="Mariac C."/>
            <person name="Albertini E."/>
            <person name="Pupilli F."/>
            <person name="Ortiz J.P.A."/>
            <person name="Leblanc O."/>
        </authorList>
    </citation>
    <scope>NUCLEOTIDE SEQUENCE [LARGE SCALE GENOMIC DNA]</scope>
    <source>
        <strain evidence="2">R1</strain>
        <tissue evidence="2">Leaf</tissue>
    </source>
</reference>
<evidence type="ECO:0000256" key="1">
    <source>
        <dbReference type="SAM" id="MobiDB-lite"/>
    </source>
</evidence>
<organism evidence="2 3">
    <name type="scientific">Paspalum notatum var. saurae</name>
    <dbReference type="NCBI Taxonomy" id="547442"/>
    <lineage>
        <taxon>Eukaryota</taxon>
        <taxon>Viridiplantae</taxon>
        <taxon>Streptophyta</taxon>
        <taxon>Embryophyta</taxon>
        <taxon>Tracheophyta</taxon>
        <taxon>Spermatophyta</taxon>
        <taxon>Magnoliopsida</taxon>
        <taxon>Liliopsida</taxon>
        <taxon>Poales</taxon>
        <taxon>Poaceae</taxon>
        <taxon>PACMAD clade</taxon>
        <taxon>Panicoideae</taxon>
        <taxon>Andropogonodae</taxon>
        <taxon>Paspaleae</taxon>
        <taxon>Paspalinae</taxon>
        <taxon>Paspalum</taxon>
    </lineage>
</organism>
<accession>A0AAQ3T0S1</accession>
<dbReference type="Proteomes" id="UP001341281">
    <property type="component" value="Chromosome 03"/>
</dbReference>
<keyword evidence="3" id="KW-1185">Reference proteome</keyword>
<proteinExistence type="predicted"/>
<evidence type="ECO:0000313" key="2">
    <source>
        <dbReference type="EMBL" id="WVZ64688.1"/>
    </source>
</evidence>